<proteinExistence type="predicted"/>
<evidence type="ECO:0000313" key="3">
    <source>
        <dbReference type="Proteomes" id="UP000176902"/>
    </source>
</evidence>
<reference evidence="2 3" key="1">
    <citation type="journal article" date="2016" name="Nat. Commun.">
        <title>Thousands of microbial genomes shed light on interconnected biogeochemical processes in an aquifer system.</title>
        <authorList>
            <person name="Anantharaman K."/>
            <person name="Brown C.T."/>
            <person name="Hug L.A."/>
            <person name="Sharon I."/>
            <person name="Castelle C.J."/>
            <person name="Probst A.J."/>
            <person name="Thomas B.C."/>
            <person name="Singh A."/>
            <person name="Wilkins M.J."/>
            <person name="Karaoz U."/>
            <person name="Brodie E.L."/>
            <person name="Williams K.H."/>
            <person name="Hubbard S.S."/>
            <person name="Banfield J.F."/>
        </authorList>
    </citation>
    <scope>NUCLEOTIDE SEQUENCE [LARGE SCALE GENOMIC DNA]</scope>
</reference>
<dbReference type="EMBL" id="MFCV01000008">
    <property type="protein sequence ID" value="OGE33641.1"/>
    <property type="molecule type" value="Genomic_DNA"/>
</dbReference>
<accession>A0A1F5JYY4</accession>
<feature type="compositionally biased region" description="Polar residues" evidence="1">
    <location>
        <begin position="200"/>
        <end position="211"/>
    </location>
</feature>
<comment type="caution">
    <text evidence="2">The sequence shown here is derived from an EMBL/GenBank/DDBJ whole genome shotgun (WGS) entry which is preliminary data.</text>
</comment>
<organism evidence="2 3">
    <name type="scientific">Candidatus Daviesbacteria bacterium RIFCSPHIGHO2_02_FULL_36_13</name>
    <dbReference type="NCBI Taxonomy" id="1797768"/>
    <lineage>
        <taxon>Bacteria</taxon>
        <taxon>Candidatus Daviesiibacteriota</taxon>
    </lineage>
</organism>
<dbReference type="Proteomes" id="UP000176902">
    <property type="component" value="Unassembled WGS sequence"/>
</dbReference>
<name>A0A1F5JYY4_9BACT</name>
<dbReference type="AlphaFoldDB" id="A0A1F5JYY4"/>
<evidence type="ECO:0000313" key="2">
    <source>
        <dbReference type="EMBL" id="OGE33641.1"/>
    </source>
</evidence>
<sequence>MTNPFAFLNDQETEREAPLEIEWERMAEGAIKGIAQGVQEVGKVAVETVQEVGAFSKGSIPFNLESDPNVAKTPELIEAEKAQAEAQREQNFFDTTAVDQNKVAQTAGLREAQASKAIEFNTKINRSNVMFMDIFNIDGSLNLNEYNEGLEKTADSEINKGNVIFSERGFAIAQEKGASAINASTEGGAGEINPEIQGGPKTSLSAVNAGG</sequence>
<protein>
    <submittedName>
        <fullName evidence="2">Uncharacterized protein</fullName>
    </submittedName>
</protein>
<feature type="region of interest" description="Disordered" evidence="1">
    <location>
        <begin position="185"/>
        <end position="211"/>
    </location>
</feature>
<gene>
    <name evidence="2" type="ORF">A3C59_00165</name>
</gene>
<evidence type="ECO:0000256" key="1">
    <source>
        <dbReference type="SAM" id="MobiDB-lite"/>
    </source>
</evidence>